<accession>A0AAV8VGN5</accession>
<dbReference type="InterPro" id="IPR011335">
    <property type="entry name" value="Restrct_endonuc-II-like"/>
</dbReference>
<sequence length="252" mass="28692">AIRESYGDNAIGYVELKREGPICVVQARICPEHKVRSKAYSVIVETNEEEERVTDIKCNDCAAAAGGCKHALAFLMWLHRRSEDPAPTEVTSYWQKPRMSGIGSSVKFVTVSDFRATKHVNTLSVNLPDNNSFFEELLGSAKKAKIDSQISKYNFETQLNEFDRLSIHKLLHQFKNNVGLTYRNSMQFSTHEMSHEVIKQAESRTRNQSTSSLWHELRYGRITASKIYEAAHCQTVEGALIDSVIYVVMRRE</sequence>
<evidence type="ECO:0000256" key="2">
    <source>
        <dbReference type="ARBA" id="ARBA00022759"/>
    </source>
</evidence>
<organism evidence="5 6">
    <name type="scientific">Exocentrus adspersus</name>
    <dbReference type="NCBI Taxonomy" id="1586481"/>
    <lineage>
        <taxon>Eukaryota</taxon>
        <taxon>Metazoa</taxon>
        <taxon>Ecdysozoa</taxon>
        <taxon>Arthropoda</taxon>
        <taxon>Hexapoda</taxon>
        <taxon>Insecta</taxon>
        <taxon>Pterygota</taxon>
        <taxon>Neoptera</taxon>
        <taxon>Endopterygota</taxon>
        <taxon>Coleoptera</taxon>
        <taxon>Polyphaga</taxon>
        <taxon>Cucujiformia</taxon>
        <taxon>Chrysomeloidea</taxon>
        <taxon>Cerambycidae</taxon>
        <taxon>Lamiinae</taxon>
        <taxon>Acanthocinini</taxon>
        <taxon>Exocentrus</taxon>
    </lineage>
</organism>
<evidence type="ECO:0000256" key="1">
    <source>
        <dbReference type="ARBA" id="ARBA00022722"/>
    </source>
</evidence>
<protein>
    <recommendedName>
        <fullName evidence="7">SWIM-type domain-containing protein</fullName>
    </recommendedName>
</protein>
<dbReference type="InterPro" id="IPR034720">
    <property type="entry name" value="Viral_alk_exo"/>
</dbReference>
<keyword evidence="1" id="KW-0540">Nuclease</keyword>
<reference evidence="5 6" key="1">
    <citation type="journal article" date="2023" name="Insect Mol. Biol.">
        <title>Genome sequencing provides insights into the evolution of gene families encoding plant cell wall-degrading enzymes in longhorned beetles.</title>
        <authorList>
            <person name="Shin N.R."/>
            <person name="Okamura Y."/>
            <person name="Kirsch R."/>
            <person name="Pauchet Y."/>
        </authorList>
    </citation>
    <scope>NUCLEOTIDE SEQUENCE [LARGE SCALE GENOMIC DNA]</scope>
    <source>
        <strain evidence="5">EAD_L_NR</strain>
    </source>
</reference>
<feature type="non-terminal residue" evidence="5">
    <location>
        <position position="1"/>
    </location>
</feature>
<keyword evidence="4" id="KW-0269">Exonuclease</keyword>
<name>A0AAV8VGN5_9CUCU</name>
<dbReference type="GO" id="GO:0006281">
    <property type="term" value="P:DNA repair"/>
    <property type="evidence" value="ECO:0007669"/>
    <property type="project" value="UniProtKB-ARBA"/>
</dbReference>
<dbReference type="Pfam" id="PF01771">
    <property type="entry name" value="Viral_alk_exo"/>
    <property type="match status" value="1"/>
</dbReference>
<evidence type="ECO:0000256" key="3">
    <source>
        <dbReference type="ARBA" id="ARBA00022801"/>
    </source>
</evidence>
<dbReference type="SUPFAM" id="SSF52980">
    <property type="entry name" value="Restriction endonuclease-like"/>
    <property type="match status" value="1"/>
</dbReference>
<gene>
    <name evidence="5" type="ORF">NQ315_008749</name>
</gene>
<dbReference type="PANTHER" id="PTHR39953">
    <property type="entry name" value="RE54151P"/>
    <property type="match status" value="1"/>
</dbReference>
<evidence type="ECO:0000313" key="5">
    <source>
        <dbReference type="EMBL" id="KAJ8913359.1"/>
    </source>
</evidence>
<proteinExistence type="predicted"/>
<dbReference type="EMBL" id="JANEYG010000095">
    <property type="protein sequence ID" value="KAJ8913359.1"/>
    <property type="molecule type" value="Genomic_DNA"/>
</dbReference>
<dbReference type="PANTHER" id="PTHR39953:SF1">
    <property type="entry name" value="RE54151P"/>
    <property type="match status" value="1"/>
</dbReference>
<dbReference type="GO" id="GO:0004527">
    <property type="term" value="F:exonuclease activity"/>
    <property type="evidence" value="ECO:0007669"/>
    <property type="project" value="UniProtKB-KW"/>
</dbReference>
<keyword evidence="6" id="KW-1185">Reference proteome</keyword>
<dbReference type="AlphaFoldDB" id="A0AAV8VGN5"/>
<comment type="caution">
    <text evidence="5">The sequence shown here is derived from an EMBL/GenBank/DDBJ whole genome shotgun (WGS) entry which is preliminary data.</text>
</comment>
<dbReference type="GO" id="GO:0004519">
    <property type="term" value="F:endonuclease activity"/>
    <property type="evidence" value="ECO:0007669"/>
    <property type="project" value="UniProtKB-KW"/>
</dbReference>
<keyword evidence="2" id="KW-0255">Endonuclease</keyword>
<keyword evidence="3" id="KW-0378">Hydrolase</keyword>
<evidence type="ECO:0000313" key="6">
    <source>
        <dbReference type="Proteomes" id="UP001159042"/>
    </source>
</evidence>
<dbReference type="Proteomes" id="UP001159042">
    <property type="component" value="Unassembled WGS sequence"/>
</dbReference>
<evidence type="ECO:0008006" key="7">
    <source>
        <dbReference type="Google" id="ProtNLM"/>
    </source>
</evidence>
<evidence type="ECO:0000256" key="4">
    <source>
        <dbReference type="ARBA" id="ARBA00022839"/>
    </source>
</evidence>